<dbReference type="Proteomes" id="UP000790377">
    <property type="component" value="Unassembled WGS sequence"/>
</dbReference>
<name>A0ACB8AK61_9AGAM</name>
<proteinExistence type="predicted"/>
<reference evidence="1" key="1">
    <citation type="journal article" date="2021" name="New Phytol.">
        <title>Evolutionary innovations through gain and loss of genes in the ectomycorrhizal Boletales.</title>
        <authorList>
            <person name="Wu G."/>
            <person name="Miyauchi S."/>
            <person name="Morin E."/>
            <person name="Kuo A."/>
            <person name="Drula E."/>
            <person name="Varga T."/>
            <person name="Kohler A."/>
            <person name="Feng B."/>
            <person name="Cao Y."/>
            <person name="Lipzen A."/>
            <person name="Daum C."/>
            <person name="Hundley H."/>
            <person name="Pangilinan J."/>
            <person name="Johnson J."/>
            <person name="Barry K."/>
            <person name="LaButti K."/>
            <person name="Ng V."/>
            <person name="Ahrendt S."/>
            <person name="Min B."/>
            <person name="Choi I.G."/>
            <person name="Park H."/>
            <person name="Plett J.M."/>
            <person name="Magnuson J."/>
            <person name="Spatafora J.W."/>
            <person name="Nagy L.G."/>
            <person name="Henrissat B."/>
            <person name="Grigoriev I.V."/>
            <person name="Yang Z.L."/>
            <person name="Xu J."/>
            <person name="Martin F.M."/>
        </authorList>
    </citation>
    <scope>NUCLEOTIDE SEQUENCE</scope>
    <source>
        <strain evidence="1">ATCC 28755</strain>
    </source>
</reference>
<gene>
    <name evidence="1" type="ORF">BJ138DRAFT_1145748</name>
</gene>
<dbReference type="EMBL" id="MU267628">
    <property type="protein sequence ID" value="KAH7913559.1"/>
    <property type="molecule type" value="Genomic_DNA"/>
</dbReference>
<organism evidence="1 2">
    <name type="scientific">Hygrophoropsis aurantiaca</name>
    <dbReference type="NCBI Taxonomy" id="72124"/>
    <lineage>
        <taxon>Eukaryota</taxon>
        <taxon>Fungi</taxon>
        <taxon>Dikarya</taxon>
        <taxon>Basidiomycota</taxon>
        <taxon>Agaricomycotina</taxon>
        <taxon>Agaricomycetes</taxon>
        <taxon>Agaricomycetidae</taxon>
        <taxon>Boletales</taxon>
        <taxon>Coniophorineae</taxon>
        <taxon>Hygrophoropsidaceae</taxon>
        <taxon>Hygrophoropsis</taxon>
    </lineage>
</organism>
<accession>A0ACB8AK61</accession>
<keyword evidence="2" id="KW-1185">Reference proteome</keyword>
<evidence type="ECO:0000313" key="1">
    <source>
        <dbReference type="EMBL" id="KAH7913559.1"/>
    </source>
</evidence>
<protein>
    <submittedName>
        <fullName evidence="1">Docking domain of Afi1 for Arf3 in vesicle trafficking-domain-containing protein</fullName>
    </submittedName>
</protein>
<evidence type="ECO:0000313" key="2">
    <source>
        <dbReference type="Proteomes" id="UP000790377"/>
    </source>
</evidence>
<sequence length="820" mass="89232">MAGKGQHCSFVLLAEFDIDSGAQLTYQFPQPLGTDEGLLANLMLPDGAERHLEDWTIFFLNQTPFNTIAPVLALETPEINEEQQSSNEAQPELLYVLNLVRTKHDKSVRRGAVVKAMAICTRHPFIQIFKPVLLLALDDYFSAPSQDCLARLFDAINSMDISGAPILTRYEKLIMRASERKDIFAEKFSPKEPSQNGITPTVIKPQHKTTSSAGSHSSEDAVLIRRGGHADATRERSATNGSATSLPQQPHPSSPSDSSFSLGGSAVWVGDESILSDSQVGVAIGGGPGSVTSGGSSTLTSRGRRSTDASSSSSHGPVGKDHNAYSGAIPTSSDPQLRSGISKDTHFFQTTIAYKGHQLPIKLPLATFSEEVGEYSLIQLIQTFSTPVVTVTGPLHPHLHTNGSLTHPIIILFNALVTGKRILFLGHNIPAGQVANYVLSACALGSGCGAILRGFIERAFPYACLAGGEDWVTTPAYIAGVTNPIFEQSGNWDLLMDIGTARVVVHRDIHINCPPTVTPPAIVPLVNRSGTIRAENSVGSEDDITRIATRDGKDVPNSKSDFASKPDGLDNIFIEDLISAISFHFGETLVRMRFTEYVARFVRLASRYEEVAAGSTKLAWPSAPFVDGSLGSGIVFPDEAAAFKELATNANRIEGWRRCRSYQYCMIDFGKRRVMDSVQGFDLIHQLSRLRLVKNIPDAEVELIVRSISENVQSYDQVVELLAHTPPHSGGLQSLSFCLFHQQESIREATVDIFNELRAHPVGIIFLQALNHFQRYAYVRQAQARESRANKDQHGQLAPPPSSFASRTPSNRSEISLGVL</sequence>
<comment type="caution">
    <text evidence="1">The sequence shown here is derived from an EMBL/GenBank/DDBJ whole genome shotgun (WGS) entry which is preliminary data.</text>
</comment>